<dbReference type="EMBL" id="FTPL01000001">
    <property type="protein sequence ID" value="SIT69900.1"/>
    <property type="molecule type" value="Genomic_DNA"/>
</dbReference>
<name>A0A1U7PLY1_9BACI</name>
<dbReference type="Gene3D" id="3.90.1150.10">
    <property type="entry name" value="Aspartate Aminotransferase, domain 1"/>
    <property type="match status" value="1"/>
</dbReference>
<dbReference type="PANTHER" id="PTHR42885">
    <property type="entry name" value="HISTIDINOL-PHOSPHATE AMINOTRANSFERASE-RELATED"/>
    <property type="match status" value="1"/>
</dbReference>
<evidence type="ECO:0000259" key="10">
    <source>
        <dbReference type="Pfam" id="PF00155"/>
    </source>
</evidence>
<dbReference type="UniPathway" id="UPA00148"/>
<evidence type="ECO:0000313" key="11">
    <source>
        <dbReference type="EMBL" id="SIT69900.1"/>
    </source>
</evidence>
<dbReference type="InterPro" id="IPR005860">
    <property type="entry name" value="CobD"/>
</dbReference>
<evidence type="ECO:0000256" key="5">
    <source>
        <dbReference type="ARBA" id="ARBA00022573"/>
    </source>
</evidence>
<dbReference type="Pfam" id="PF00155">
    <property type="entry name" value="Aminotran_1_2"/>
    <property type="match status" value="1"/>
</dbReference>
<evidence type="ECO:0000256" key="2">
    <source>
        <dbReference type="ARBA" id="ARBA00003444"/>
    </source>
</evidence>
<dbReference type="GO" id="GO:0048472">
    <property type="term" value="F:threonine-phosphate decarboxylase activity"/>
    <property type="evidence" value="ECO:0007669"/>
    <property type="project" value="UniProtKB-EC"/>
</dbReference>
<organism evidence="11 12">
    <name type="scientific">Edaphobacillus lindanitolerans</name>
    <dbReference type="NCBI Taxonomy" id="550447"/>
    <lineage>
        <taxon>Bacteria</taxon>
        <taxon>Bacillati</taxon>
        <taxon>Bacillota</taxon>
        <taxon>Bacilli</taxon>
        <taxon>Bacillales</taxon>
        <taxon>Bacillaceae</taxon>
        <taxon>Edaphobacillus</taxon>
    </lineage>
</organism>
<dbReference type="InterPro" id="IPR004838">
    <property type="entry name" value="NHTrfase_class1_PyrdxlP-BS"/>
</dbReference>
<keyword evidence="5" id="KW-0169">Cobalamin biosynthesis</keyword>
<evidence type="ECO:0000256" key="7">
    <source>
        <dbReference type="ARBA" id="ARBA00023239"/>
    </source>
</evidence>
<dbReference type="Proteomes" id="UP000187550">
    <property type="component" value="Unassembled WGS sequence"/>
</dbReference>
<dbReference type="AlphaFoldDB" id="A0A1U7PLY1"/>
<dbReference type="PROSITE" id="PS00105">
    <property type="entry name" value="AA_TRANSFER_CLASS_1"/>
    <property type="match status" value="1"/>
</dbReference>
<evidence type="ECO:0000256" key="3">
    <source>
        <dbReference type="ARBA" id="ARBA00004953"/>
    </source>
</evidence>
<feature type="domain" description="Aminotransferase class I/classII large" evidence="10">
    <location>
        <begin position="25"/>
        <end position="349"/>
    </location>
</feature>
<keyword evidence="7" id="KW-0456">Lyase</keyword>
<dbReference type="STRING" id="550447.SAMN05428946_0544"/>
<dbReference type="NCBIfam" id="TIGR01140">
    <property type="entry name" value="L_thr_O3P_dcar"/>
    <property type="match status" value="1"/>
</dbReference>
<dbReference type="GO" id="GO:0030170">
    <property type="term" value="F:pyridoxal phosphate binding"/>
    <property type="evidence" value="ECO:0007669"/>
    <property type="project" value="InterPro"/>
</dbReference>
<dbReference type="InterPro" id="IPR004839">
    <property type="entry name" value="Aminotransferase_I/II_large"/>
</dbReference>
<dbReference type="PANTHER" id="PTHR42885:SF1">
    <property type="entry name" value="THREONINE-PHOSPHATE DECARBOXYLASE"/>
    <property type="match status" value="1"/>
</dbReference>
<evidence type="ECO:0000256" key="1">
    <source>
        <dbReference type="ARBA" id="ARBA00001933"/>
    </source>
</evidence>
<dbReference type="InterPro" id="IPR015421">
    <property type="entry name" value="PyrdxlP-dep_Trfase_major"/>
</dbReference>
<evidence type="ECO:0000256" key="8">
    <source>
        <dbReference type="ARBA" id="ARBA00029996"/>
    </source>
</evidence>
<comment type="function">
    <text evidence="2">Decarboxylates L-threonine-O-3-phosphate to yield (R)-1-amino-2-propanol O-2-phosphate, the precursor for the linkage between the nucleotide loop and the corrin ring in cobalamin.</text>
</comment>
<accession>A0A1U7PLY1</accession>
<dbReference type="EC" id="4.1.1.81" evidence="4"/>
<dbReference type="InterPro" id="IPR015424">
    <property type="entry name" value="PyrdxlP-dep_Trfase"/>
</dbReference>
<dbReference type="GO" id="GO:0009236">
    <property type="term" value="P:cobalamin biosynthetic process"/>
    <property type="evidence" value="ECO:0007669"/>
    <property type="project" value="UniProtKB-UniPathway"/>
</dbReference>
<dbReference type="CDD" id="cd00609">
    <property type="entry name" value="AAT_like"/>
    <property type="match status" value="1"/>
</dbReference>
<protein>
    <recommendedName>
        <fullName evidence="4">threonine-phosphate decarboxylase</fullName>
        <ecNumber evidence="4">4.1.1.81</ecNumber>
    </recommendedName>
    <alternativeName>
        <fullName evidence="8">L-threonine-O-3-phosphate decarboxylase</fullName>
    </alternativeName>
</protein>
<keyword evidence="12" id="KW-1185">Reference proteome</keyword>
<evidence type="ECO:0000256" key="9">
    <source>
        <dbReference type="ARBA" id="ARBA00048531"/>
    </source>
</evidence>
<comment type="cofactor">
    <cofactor evidence="1">
        <name>pyridoxal 5'-phosphate</name>
        <dbReference type="ChEBI" id="CHEBI:597326"/>
    </cofactor>
</comment>
<gene>
    <name evidence="11" type="ORF">SAMN05428946_0544</name>
</gene>
<evidence type="ECO:0000313" key="12">
    <source>
        <dbReference type="Proteomes" id="UP000187550"/>
    </source>
</evidence>
<dbReference type="Gene3D" id="3.40.640.10">
    <property type="entry name" value="Type I PLP-dependent aspartate aminotransferase-like (Major domain)"/>
    <property type="match status" value="1"/>
</dbReference>
<dbReference type="SUPFAM" id="SSF53383">
    <property type="entry name" value="PLP-dependent transferases"/>
    <property type="match status" value="1"/>
</dbReference>
<keyword evidence="6" id="KW-0663">Pyridoxal phosphate</keyword>
<evidence type="ECO:0000256" key="4">
    <source>
        <dbReference type="ARBA" id="ARBA00012285"/>
    </source>
</evidence>
<comment type="pathway">
    <text evidence="3">Cofactor biosynthesis; adenosylcobalamin biosynthesis.</text>
</comment>
<dbReference type="InterPro" id="IPR015422">
    <property type="entry name" value="PyrdxlP-dep_Trfase_small"/>
</dbReference>
<dbReference type="RefSeq" id="WP_234982233.1">
    <property type="nucleotide sequence ID" value="NZ_FTPL01000001.1"/>
</dbReference>
<evidence type="ECO:0000256" key="6">
    <source>
        <dbReference type="ARBA" id="ARBA00022898"/>
    </source>
</evidence>
<proteinExistence type="predicted"/>
<reference evidence="12" key="1">
    <citation type="submission" date="2017-01" db="EMBL/GenBank/DDBJ databases">
        <authorList>
            <person name="Varghese N."/>
            <person name="Submissions S."/>
        </authorList>
    </citation>
    <scope>NUCLEOTIDE SEQUENCE [LARGE SCALE GENOMIC DNA]</scope>
    <source>
        <strain evidence="12">MNA4</strain>
    </source>
</reference>
<sequence length="360" mass="40166">MPSLPEHGANPKLLYRRLGMEEPEEVLDFSENVNPLGIPESVRKAWPGLIRLLPHYPEPDGEPFRSDAARFHGVPSEMVMVGNGAAELFSVIADRYRGKRALLIHPTFSEYKATLLAKGALCVDLTVDPSDAALPVGRIKQAMEDADVIYLCNPNNPTGERIPEEKMLELAGHGRGCGCELVIDEAFMDFAGEAHSFVPHLAEHPHVAVMRSMTKMYAIPGIRLGYMVASPQRIKEHRKAAPHWNVNGIAAQIGSLCLQEAEFRERSVLYSRTVREELTAFLVAAGCTVTNSETNYVSFRPPADPAGLYESLLRQGIVLRHSENFLGMDGQWFRVGMKEEWKMDRLKEALARWFEETSPS</sequence>
<comment type="catalytic activity">
    <reaction evidence="9">
        <text>O-phospho-L-threonine + H(+) = (R)-1-aminopropan-2-yl phosphate + CO2</text>
        <dbReference type="Rhea" id="RHEA:11492"/>
        <dbReference type="ChEBI" id="CHEBI:15378"/>
        <dbReference type="ChEBI" id="CHEBI:16526"/>
        <dbReference type="ChEBI" id="CHEBI:58563"/>
        <dbReference type="ChEBI" id="CHEBI:58675"/>
        <dbReference type="EC" id="4.1.1.81"/>
    </reaction>
</comment>